<keyword evidence="1" id="KW-0378">Hydrolase</keyword>
<dbReference type="GO" id="GO:0016787">
    <property type="term" value="F:hydrolase activity"/>
    <property type="evidence" value="ECO:0007669"/>
    <property type="project" value="UniProtKB-KW"/>
</dbReference>
<dbReference type="EMBL" id="CP058561">
    <property type="protein sequence ID" value="QUH28065.1"/>
    <property type="molecule type" value="Genomic_DNA"/>
</dbReference>
<protein>
    <submittedName>
        <fullName evidence="1">L-2-amino-thiazoline-4-carboxylic acid hydrolase</fullName>
    </submittedName>
</protein>
<keyword evidence="2" id="KW-1185">Reference proteome</keyword>
<dbReference type="Pfam" id="PF14196">
    <property type="entry name" value="ATC_hydrolase"/>
    <property type="match status" value="1"/>
</dbReference>
<accession>A0A8J8M8G7</accession>
<proteinExistence type="predicted"/>
<dbReference type="Proteomes" id="UP000677305">
    <property type="component" value="Chromosome"/>
</dbReference>
<dbReference type="AlphaFoldDB" id="A0A8J8M8G7"/>
<organism evidence="1 2">
    <name type="scientific">Vallitalea guaymasensis</name>
    <dbReference type="NCBI Taxonomy" id="1185412"/>
    <lineage>
        <taxon>Bacteria</taxon>
        <taxon>Bacillati</taxon>
        <taxon>Bacillota</taxon>
        <taxon>Clostridia</taxon>
        <taxon>Lachnospirales</taxon>
        <taxon>Vallitaleaceae</taxon>
        <taxon>Vallitalea</taxon>
    </lineage>
</organism>
<sequence>MNHNKILKKSSMNYILYQGQLCGNKELIRKTERRLGELIEKHDLSNKKMAVHMKKAILPSIAVYKEMLEFGYPREKSIEAIKESAIIANKGMASFFGFIGKMPFGYAIFRKMCPMAIKNSFCEPGWNMKWISNNSKTMEFHAKSCLYVDIMKQENCLELVPIFCQVDDYMYGNMKNIIWDRKKTLGYGDKVCDFRFFKRS</sequence>
<evidence type="ECO:0000313" key="1">
    <source>
        <dbReference type="EMBL" id="QUH28065.1"/>
    </source>
</evidence>
<dbReference type="InterPro" id="IPR026002">
    <property type="entry name" value="ATC_hydrolase-like"/>
</dbReference>
<gene>
    <name evidence="1" type="ORF">HYG85_03700</name>
</gene>
<dbReference type="RefSeq" id="WP_212692335.1">
    <property type="nucleotide sequence ID" value="NZ_CP058561.1"/>
</dbReference>
<dbReference type="KEGG" id="vgu:HYG85_03700"/>
<reference evidence="1 2" key="1">
    <citation type="submission" date="2020-07" db="EMBL/GenBank/DDBJ databases">
        <title>Vallitalea guaymasensis genome.</title>
        <authorList>
            <person name="Postec A."/>
        </authorList>
    </citation>
    <scope>NUCLEOTIDE SEQUENCE [LARGE SCALE GENOMIC DNA]</scope>
    <source>
        <strain evidence="1 2">Ra1766G1</strain>
    </source>
</reference>
<name>A0A8J8M8G7_9FIRM</name>
<evidence type="ECO:0000313" key="2">
    <source>
        <dbReference type="Proteomes" id="UP000677305"/>
    </source>
</evidence>